<dbReference type="InterPro" id="IPR005758">
    <property type="entry name" value="UDP-N-AcMur_Ala_ligase_MurC"/>
</dbReference>
<dbReference type="HAMAP" id="MF_00046">
    <property type="entry name" value="MurC"/>
    <property type="match status" value="1"/>
</dbReference>
<keyword evidence="8 14" id="KW-0067">ATP-binding</keyword>
<dbReference type="Pfam" id="PF01225">
    <property type="entry name" value="Mur_ligase"/>
    <property type="match status" value="1"/>
</dbReference>
<evidence type="ECO:0000259" key="16">
    <source>
        <dbReference type="Pfam" id="PF02875"/>
    </source>
</evidence>
<protein>
    <recommendedName>
        <fullName evidence="3 14">UDP-N-acetylmuramate--L-alanine ligase</fullName>
        <ecNumber evidence="3 14">6.3.2.8</ecNumber>
    </recommendedName>
    <alternativeName>
        <fullName evidence="14">UDP-N-acetylmuramoyl-L-alanine synthetase</fullName>
    </alternativeName>
</protein>
<evidence type="ECO:0000256" key="4">
    <source>
        <dbReference type="ARBA" id="ARBA00022490"/>
    </source>
</evidence>
<feature type="domain" description="Mur ligase central" evidence="17">
    <location>
        <begin position="112"/>
        <end position="298"/>
    </location>
</feature>
<evidence type="ECO:0000259" key="17">
    <source>
        <dbReference type="Pfam" id="PF08245"/>
    </source>
</evidence>
<dbReference type="OrthoDB" id="9804126at2"/>
<keyword evidence="7 14" id="KW-0547">Nucleotide-binding</keyword>
<dbReference type="GO" id="GO:0009252">
    <property type="term" value="P:peptidoglycan biosynthetic process"/>
    <property type="evidence" value="ECO:0007669"/>
    <property type="project" value="UniProtKB-UniRule"/>
</dbReference>
<keyword evidence="6 14" id="KW-0132">Cell division</keyword>
<evidence type="ECO:0000256" key="6">
    <source>
        <dbReference type="ARBA" id="ARBA00022618"/>
    </source>
</evidence>
<dbReference type="GO" id="GO:0008360">
    <property type="term" value="P:regulation of cell shape"/>
    <property type="evidence" value="ECO:0007669"/>
    <property type="project" value="UniProtKB-KW"/>
</dbReference>
<comment type="function">
    <text evidence="14">Cell wall formation.</text>
</comment>
<name>A0A285NHU7_9HYPH</name>
<keyword evidence="11 14" id="KW-0131">Cell cycle</keyword>
<dbReference type="Gene3D" id="3.40.1190.10">
    <property type="entry name" value="Mur-like, catalytic domain"/>
    <property type="match status" value="1"/>
</dbReference>
<keyword evidence="12 14" id="KW-0961">Cell wall biogenesis/degradation</keyword>
<keyword evidence="9 14" id="KW-0133">Cell shape</keyword>
<dbReference type="Pfam" id="PF08245">
    <property type="entry name" value="Mur_ligase_M"/>
    <property type="match status" value="1"/>
</dbReference>
<evidence type="ECO:0000256" key="3">
    <source>
        <dbReference type="ARBA" id="ARBA00012211"/>
    </source>
</evidence>
<evidence type="ECO:0000256" key="9">
    <source>
        <dbReference type="ARBA" id="ARBA00022960"/>
    </source>
</evidence>
<dbReference type="AlphaFoldDB" id="A0A285NHU7"/>
<dbReference type="GO" id="GO:0005524">
    <property type="term" value="F:ATP binding"/>
    <property type="evidence" value="ECO:0007669"/>
    <property type="project" value="UniProtKB-UniRule"/>
</dbReference>
<sequence length="469" mass="50144">MKMPQNIGPVHFVGIGGIGMSGIAEVLVRLGYTVQGSDLSESANVLRLREKGIEVKIGHAAENIDGAQVVVVSSAIKADNPELKEARARLLPVVRRAEMLAELMRFKSAIAVGGTHGKTTTTSLVAALLDAGHKDPTVINGGIINAYGTNARMGDGDWMVVEADESDGTFVKLPADVAVVTNIDPEHLDHYGDFEAVRAAFASFVENVPFYGFAAMCLDHPEVQSLVGQIEDRRIVTYGANPQADVRYSDLRSEGGISRFTITIRNRQTGEEEEITGLTLPMPGEHNVANATAAIVVAHELGIPADDIRKGLAGFGGVKRRFTRTGSWNGIEVIDDYGHHPVEILAVLDAARQASQGKVIAVVQPHRYSRLEDHFEDFCTCFNNADHVLVADVYAAGEQPIEGISSESLVEGLKGHGHRHASLLGDEAGLAGRVREIAEPGDYVVCLGAGNITAWANALPEQLIKLAGE</sequence>
<dbReference type="EC" id="6.3.2.8" evidence="3 14"/>
<evidence type="ECO:0000256" key="2">
    <source>
        <dbReference type="ARBA" id="ARBA00004752"/>
    </source>
</evidence>
<keyword evidence="5 14" id="KW-0436">Ligase</keyword>
<evidence type="ECO:0000256" key="1">
    <source>
        <dbReference type="ARBA" id="ARBA00004496"/>
    </source>
</evidence>
<dbReference type="GO" id="GO:0071555">
    <property type="term" value="P:cell wall organization"/>
    <property type="evidence" value="ECO:0007669"/>
    <property type="project" value="UniProtKB-KW"/>
</dbReference>
<comment type="pathway">
    <text evidence="2 14">Cell wall biogenesis; peptidoglycan biosynthesis.</text>
</comment>
<evidence type="ECO:0000256" key="13">
    <source>
        <dbReference type="ARBA" id="ARBA00047833"/>
    </source>
</evidence>
<comment type="subcellular location">
    <subcellularLocation>
        <location evidence="1 14">Cytoplasm</location>
    </subcellularLocation>
</comment>
<keyword evidence="10 14" id="KW-0573">Peptidoglycan synthesis</keyword>
<evidence type="ECO:0000256" key="12">
    <source>
        <dbReference type="ARBA" id="ARBA00023316"/>
    </source>
</evidence>
<evidence type="ECO:0000256" key="14">
    <source>
        <dbReference type="HAMAP-Rule" id="MF_00046"/>
    </source>
</evidence>
<proteinExistence type="inferred from homology"/>
<feature type="domain" description="Mur ligase N-terminal catalytic" evidence="15">
    <location>
        <begin position="10"/>
        <end position="107"/>
    </location>
</feature>
<dbReference type="SUPFAM" id="SSF51984">
    <property type="entry name" value="MurCD N-terminal domain"/>
    <property type="match status" value="1"/>
</dbReference>
<keyword evidence="4 14" id="KW-0963">Cytoplasm</keyword>
<evidence type="ECO:0000256" key="7">
    <source>
        <dbReference type="ARBA" id="ARBA00022741"/>
    </source>
</evidence>
<feature type="binding site" evidence="14">
    <location>
        <begin position="114"/>
        <end position="120"/>
    </location>
    <ligand>
        <name>ATP</name>
        <dbReference type="ChEBI" id="CHEBI:30616"/>
    </ligand>
</feature>
<dbReference type="PANTHER" id="PTHR43445">
    <property type="entry name" value="UDP-N-ACETYLMURAMATE--L-ALANINE LIGASE-RELATED"/>
    <property type="match status" value="1"/>
</dbReference>
<dbReference type="UniPathway" id="UPA00219"/>
<dbReference type="GO" id="GO:0005737">
    <property type="term" value="C:cytoplasm"/>
    <property type="evidence" value="ECO:0007669"/>
    <property type="project" value="UniProtKB-SubCell"/>
</dbReference>
<dbReference type="Gene3D" id="3.40.50.720">
    <property type="entry name" value="NAD(P)-binding Rossmann-like Domain"/>
    <property type="match status" value="1"/>
</dbReference>
<evidence type="ECO:0000256" key="5">
    <source>
        <dbReference type="ARBA" id="ARBA00022598"/>
    </source>
</evidence>
<dbReference type="GO" id="GO:0008763">
    <property type="term" value="F:UDP-N-acetylmuramate-L-alanine ligase activity"/>
    <property type="evidence" value="ECO:0007669"/>
    <property type="project" value="UniProtKB-UniRule"/>
</dbReference>
<dbReference type="InterPro" id="IPR000713">
    <property type="entry name" value="Mur_ligase_N"/>
</dbReference>
<reference evidence="18 19" key="1">
    <citation type="submission" date="2017-09" db="EMBL/GenBank/DDBJ databases">
        <authorList>
            <person name="Ehlers B."/>
            <person name="Leendertz F.H."/>
        </authorList>
    </citation>
    <scope>NUCLEOTIDE SEQUENCE [LARGE SCALE GENOMIC DNA]</scope>
    <source>
        <strain evidence="18 19">DSM 18289</strain>
    </source>
</reference>
<dbReference type="Proteomes" id="UP000219439">
    <property type="component" value="Unassembled WGS sequence"/>
</dbReference>
<evidence type="ECO:0000256" key="10">
    <source>
        <dbReference type="ARBA" id="ARBA00022984"/>
    </source>
</evidence>
<dbReference type="EMBL" id="OBEL01000001">
    <property type="protein sequence ID" value="SNZ09064.1"/>
    <property type="molecule type" value="Genomic_DNA"/>
</dbReference>
<dbReference type="PANTHER" id="PTHR43445:SF3">
    <property type="entry name" value="UDP-N-ACETYLMURAMATE--L-ALANINE LIGASE"/>
    <property type="match status" value="1"/>
</dbReference>
<evidence type="ECO:0000313" key="19">
    <source>
        <dbReference type="Proteomes" id="UP000219439"/>
    </source>
</evidence>
<evidence type="ECO:0000256" key="8">
    <source>
        <dbReference type="ARBA" id="ARBA00022840"/>
    </source>
</evidence>
<dbReference type="InterPro" id="IPR036615">
    <property type="entry name" value="Mur_ligase_C_dom_sf"/>
</dbReference>
<dbReference type="NCBIfam" id="TIGR01082">
    <property type="entry name" value="murC"/>
    <property type="match status" value="1"/>
</dbReference>
<dbReference type="GO" id="GO:0051301">
    <property type="term" value="P:cell division"/>
    <property type="evidence" value="ECO:0007669"/>
    <property type="project" value="UniProtKB-KW"/>
</dbReference>
<dbReference type="RefSeq" id="WP_097153025.1">
    <property type="nucleotide sequence ID" value="NZ_OBEL01000001.1"/>
</dbReference>
<evidence type="ECO:0000256" key="11">
    <source>
        <dbReference type="ARBA" id="ARBA00023306"/>
    </source>
</evidence>
<feature type="domain" description="Mur ligase C-terminal" evidence="16">
    <location>
        <begin position="320"/>
        <end position="450"/>
    </location>
</feature>
<gene>
    <name evidence="14" type="primary">murC</name>
    <name evidence="18" type="ORF">SAMN06265368_1920</name>
</gene>
<evidence type="ECO:0000313" key="18">
    <source>
        <dbReference type="EMBL" id="SNZ09064.1"/>
    </source>
</evidence>
<dbReference type="SUPFAM" id="SSF53244">
    <property type="entry name" value="MurD-like peptide ligases, peptide-binding domain"/>
    <property type="match status" value="1"/>
</dbReference>
<dbReference type="InterPro" id="IPR050061">
    <property type="entry name" value="MurCDEF_pg_biosynth"/>
</dbReference>
<dbReference type="Pfam" id="PF02875">
    <property type="entry name" value="Mur_ligase_C"/>
    <property type="match status" value="1"/>
</dbReference>
<dbReference type="InterPro" id="IPR004101">
    <property type="entry name" value="Mur_ligase_C"/>
</dbReference>
<dbReference type="SUPFAM" id="SSF53623">
    <property type="entry name" value="MurD-like peptide ligases, catalytic domain"/>
    <property type="match status" value="1"/>
</dbReference>
<comment type="catalytic activity">
    <reaction evidence="13 14">
        <text>UDP-N-acetyl-alpha-D-muramate + L-alanine + ATP = UDP-N-acetyl-alpha-D-muramoyl-L-alanine + ADP + phosphate + H(+)</text>
        <dbReference type="Rhea" id="RHEA:23372"/>
        <dbReference type="ChEBI" id="CHEBI:15378"/>
        <dbReference type="ChEBI" id="CHEBI:30616"/>
        <dbReference type="ChEBI" id="CHEBI:43474"/>
        <dbReference type="ChEBI" id="CHEBI:57972"/>
        <dbReference type="ChEBI" id="CHEBI:70757"/>
        <dbReference type="ChEBI" id="CHEBI:83898"/>
        <dbReference type="ChEBI" id="CHEBI:456216"/>
        <dbReference type="EC" id="6.3.2.8"/>
    </reaction>
</comment>
<comment type="similarity">
    <text evidence="14">Belongs to the MurCDEF family.</text>
</comment>
<dbReference type="InterPro" id="IPR013221">
    <property type="entry name" value="Mur_ligase_cen"/>
</dbReference>
<organism evidence="18 19">
    <name type="scientific">Cohaesibacter gelatinilyticus</name>
    <dbReference type="NCBI Taxonomy" id="372072"/>
    <lineage>
        <taxon>Bacteria</taxon>
        <taxon>Pseudomonadati</taxon>
        <taxon>Pseudomonadota</taxon>
        <taxon>Alphaproteobacteria</taxon>
        <taxon>Hyphomicrobiales</taxon>
        <taxon>Cohaesibacteraceae</taxon>
    </lineage>
</organism>
<dbReference type="InterPro" id="IPR036565">
    <property type="entry name" value="Mur-like_cat_sf"/>
</dbReference>
<keyword evidence="19" id="KW-1185">Reference proteome</keyword>
<dbReference type="Gene3D" id="3.90.190.20">
    <property type="entry name" value="Mur ligase, C-terminal domain"/>
    <property type="match status" value="1"/>
</dbReference>
<accession>A0A285NHU7</accession>
<evidence type="ECO:0000259" key="15">
    <source>
        <dbReference type="Pfam" id="PF01225"/>
    </source>
</evidence>